<evidence type="ECO:0000313" key="1">
    <source>
        <dbReference type="EMBL" id="TFB07424.1"/>
    </source>
</evidence>
<keyword evidence="2" id="KW-1185">Reference proteome</keyword>
<evidence type="ECO:0000313" key="2">
    <source>
        <dbReference type="Proteomes" id="UP001642720"/>
    </source>
</evidence>
<dbReference type="GeneID" id="300573049"/>
<organism evidence="1 2">
    <name type="scientific">Trichoderma ghanense</name>
    <dbReference type="NCBI Taxonomy" id="65468"/>
    <lineage>
        <taxon>Eukaryota</taxon>
        <taxon>Fungi</taxon>
        <taxon>Dikarya</taxon>
        <taxon>Ascomycota</taxon>
        <taxon>Pezizomycotina</taxon>
        <taxon>Sordariomycetes</taxon>
        <taxon>Hypocreomycetidae</taxon>
        <taxon>Hypocreales</taxon>
        <taxon>Hypocreaceae</taxon>
        <taxon>Trichoderma</taxon>
    </lineage>
</organism>
<protein>
    <submittedName>
        <fullName evidence="1">Uncharacterized protein</fullName>
    </submittedName>
</protein>
<sequence length="101" mass="11570">MLSFSCIRTLLLIKHSKWTIGQHFGDFRQAVLAKRTRADAFDTATQTERRDVYAAAPADVAGIWPTEMAEQRAEKTGRRHRHLLCRLMDLSEGEIHAQFTD</sequence>
<proteinExistence type="predicted"/>
<gene>
    <name evidence="1" type="ORF">CCMA1212_001165</name>
</gene>
<name>A0ABY2HIM9_9HYPO</name>
<comment type="caution">
    <text evidence="1">The sequence shown here is derived from an EMBL/GenBank/DDBJ whole genome shotgun (WGS) entry which is preliminary data.</text>
</comment>
<reference evidence="1 2" key="1">
    <citation type="submission" date="2018-01" db="EMBL/GenBank/DDBJ databases">
        <title>Genome characterization of the sugarcane-associated fungus Trichoderma ghanense CCMA-1212 and their application in lignocelulose bioconversion.</title>
        <authorList>
            <person name="Steindorff A.S."/>
            <person name="Mendes T.D."/>
            <person name="Vilela E.S.D."/>
            <person name="Rodrigues D.S."/>
            <person name="Formighieri E.F."/>
            <person name="Melo I.S."/>
            <person name="Favaro L.C.L."/>
        </authorList>
    </citation>
    <scope>NUCLEOTIDE SEQUENCE [LARGE SCALE GENOMIC DNA]</scope>
    <source>
        <strain evidence="1 2">CCMA-1212</strain>
    </source>
</reference>
<dbReference type="EMBL" id="PPTA01000001">
    <property type="protein sequence ID" value="TFB07424.1"/>
    <property type="molecule type" value="Genomic_DNA"/>
</dbReference>
<dbReference type="Proteomes" id="UP001642720">
    <property type="component" value="Unassembled WGS sequence"/>
</dbReference>
<accession>A0ABY2HIM9</accession>
<dbReference type="RefSeq" id="XP_073563625.1">
    <property type="nucleotide sequence ID" value="XM_073698599.1"/>
</dbReference>